<dbReference type="Pfam" id="PF15428">
    <property type="entry name" value="Imm26"/>
    <property type="match status" value="1"/>
</dbReference>
<gene>
    <name evidence="1" type="ORF">HC757_17385</name>
</gene>
<evidence type="ECO:0000313" key="1">
    <source>
        <dbReference type="EMBL" id="NMH66934.1"/>
    </source>
</evidence>
<dbReference type="EMBL" id="JAAXYH010000019">
    <property type="protein sequence ID" value="NMH66934.1"/>
    <property type="molecule type" value="Genomic_DNA"/>
</dbReference>
<protein>
    <recommendedName>
        <fullName evidence="3">Immunity protein 26 of polymorphic toxin system</fullName>
    </recommendedName>
</protein>
<comment type="caution">
    <text evidence="1">The sequence shown here is derived from an EMBL/GenBank/DDBJ whole genome shotgun (WGS) entry which is preliminary data.</text>
</comment>
<name>A0A972FX99_9GAMM</name>
<reference evidence="1" key="1">
    <citation type="submission" date="2020-04" db="EMBL/GenBank/DDBJ databases">
        <title>Description of Shewanella salipaludis sp. nov., isolated from a salt marsh.</title>
        <authorList>
            <person name="Park S."/>
            <person name="Yoon J.-H."/>
        </authorList>
    </citation>
    <scope>NUCLEOTIDE SEQUENCE</scope>
    <source>
        <strain evidence="1">SHSM-M6</strain>
    </source>
</reference>
<dbReference type="AlphaFoldDB" id="A0A972FX99"/>
<accession>A0A972FX99</accession>
<keyword evidence="2" id="KW-1185">Reference proteome</keyword>
<dbReference type="RefSeq" id="WP_169565660.1">
    <property type="nucleotide sequence ID" value="NZ_JAAXYH010000019.1"/>
</dbReference>
<sequence length="156" mass="17818">MTKKKIDINIGDVFVIPLENGDCYSVGVVVEITPEALNSVLCGFYDVKLNSTNEYSYETIGNLISIQFVTPDLLKNGQWMIVGHSTPLNPNDFFDFDGIKKKRYIGVEIEGSAIIRKFLSAYHGLHHWNCYYKDDYFDGLLLNPRNKPSNIYLIEK</sequence>
<organism evidence="1 2">
    <name type="scientific">Shewanella salipaludis</name>
    <dbReference type="NCBI Taxonomy" id="2723052"/>
    <lineage>
        <taxon>Bacteria</taxon>
        <taxon>Pseudomonadati</taxon>
        <taxon>Pseudomonadota</taxon>
        <taxon>Gammaproteobacteria</taxon>
        <taxon>Alteromonadales</taxon>
        <taxon>Shewanellaceae</taxon>
        <taxon>Shewanella</taxon>
    </lineage>
</organism>
<evidence type="ECO:0000313" key="2">
    <source>
        <dbReference type="Proteomes" id="UP000737113"/>
    </source>
</evidence>
<dbReference type="Proteomes" id="UP000737113">
    <property type="component" value="Unassembled WGS sequence"/>
</dbReference>
<evidence type="ECO:0008006" key="3">
    <source>
        <dbReference type="Google" id="ProtNLM"/>
    </source>
</evidence>
<dbReference type="InterPro" id="IPR029278">
    <property type="entry name" value="Imm26"/>
</dbReference>
<proteinExistence type="predicted"/>